<name>F8F9E7_PAEMK</name>
<evidence type="ECO:0000313" key="3">
    <source>
        <dbReference type="Proteomes" id="UP000006620"/>
    </source>
</evidence>
<dbReference type="EMBL" id="CP002869">
    <property type="protein sequence ID" value="AEI43636.1"/>
    <property type="molecule type" value="Genomic_DNA"/>
</dbReference>
<gene>
    <name evidence="2" type="ordered locus">KNP414_05112</name>
</gene>
<proteinExistence type="predicted"/>
<keyword evidence="1" id="KW-0472">Membrane</keyword>
<feature type="transmembrane region" description="Helical" evidence="1">
    <location>
        <begin position="33"/>
        <end position="52"/>
    </location>
</feature>
<evidence type="ECO:0000313" key="2">
    <source>
        <dbReference type="EMBL" id="AEI43636.1"/>
    </source>
</evidence>
<keyword evidence="1" id="KW-1133">Transmembrane helix</keyword>
<dbReference type="Proteomes" id="UP000006620">
    <property type="component" value="Chromosome"/>
</dbReference>
<dbReference type="AlphaFoldDB" id="F8F9E7"/>
<dbReference type="PATRIC" id="fig|1036673.3.peg.4727"/>
<protein>
    <submittedName>
        <fullName evidence="2">Uncharacterized protein</fullName>
    </submittedName>
</protein>
<reference evidence="2 3" key="2">
    <citation type="journal article" date="2013" name="Genome Announc.">
        <title>Genome Sequence of Growth-Improving Paenibacillus mucilaginosus Strain KNP414.</title>
        <authorList>
            <person name="Lu J.J."/>
            <person name="Wang J.F."/>
            <person name="Hu X.F."/>
        </authorList>
    </citation>
    <scope>NUCLEOTIDE SEQUENCE [LARGE SCALE GENOMIC DNA]</scope>
    <source>
        <strain evidence="2 3">KNP414</strain>
    </source>
</reference>
<dbReference type="HOGENOM" id="CLU_2651041_0_0_9"/>
<accession>F8F9E7</accession>
<evidence type="ECO:0000256" key="1">
    <source>
        <dbReference type="SAM" id="Phobius"/>
    </source>
</evidence>
<dbReference type="KEGG" id="pms:KNP414_05112"/>
<dbReference type="RefSeq" id="WP_013918789.1">
    <property type="nucleotide sequence ID" value="NC_015690.1"/>
</dbReference>
<reference evidence="3" key="1">
    <citation type="submission" date="2011-06" db="EMBL/GenBank/DDBJ databases">
        <title>Complete genome sequence of Paenibacillus mucilaginosus KNP414.</title>
        <authorList>
            <person name="Wang J."/>
            <person name="Hu S."/>
            <person name="Hu X."/>
            <person name="Zhang B."/>
            <person name="Dong D."/>
            <person name="Zhang S."/>
            <person name="Zhao K."/>
            <person name="Wu D."/>
        </authorList>
    </citation>
    <scope>NUCLEOTIDE SEQUENCE [LARGE SCALE GENOMIC DNA]</scope>
    <source>
        <strain evidence="3">KNP414</strain>
    </source>
</reference>
<sequence length="76" mass="8221">MTVLIAILIMLLYGGLAFSEWKRGRGVSRRENLLLLGLYAAVCACSLIVLAAPRTPGPTQWISAVLRPLGQLLEKG</sequence>
<keyword evidence="1" id="KW-0812">Transmembrane</keyword>
<organism evidence="2 3">
    <name type="scientific">Paenibacillus mucilaginosus (strain KNP414)</name>
    <dbReference type="NCBI Taxonomy" id="1036673"/>
    <lineage>
        <taxon>Bacteria</taxon>
        <taxon>Bacillati</taxon>
        <taxon>Bacillota</taxon>
        <taxon>Bacilli</taxon>
        <taxon>Bacillales</taxon>
        <taxon>Paenibacillaceae</taxon>
        <taxon>Paenibacillus</taxon>
    </lineage>
</organism>